<comment type="subcellular location">
    <subcellularLocation>
        <location evidence="2">Periplasm</location>
    </subcellularLocation>
</comment>
<evidence type="ECO:0000259" key="13">
    <source>
        <dbReference type="SMART" id="SM00047"/>
    </source>
</evidence>
<dbReference type="NCBIfam" id="TIGR02541">
    <property type="entry name" value="flagell_FlgJ"/>
    <property type="match status" value="1"/>
</dbReference>
<evidence type="ECO:0000256" key="2">
    <source>
        <dbReference type="ARBA" id="ARBA00004418"/>
    </source>
</evidence>
<protein>
    <recommendedName>
        <fullName evidence="5">Peptidoglycan hydrolase FlgJ</fullName>
    </recommendedName>
    <alternativeName>
        <fullName evidence="11">Muramidase FlgJ</fullName>
    </alternativeName>
</protein>
<dbReference type="Proteomes" id="UP001500359">
    <property type="component" value="Unassembled WGS sequence"/>
</dbReference>
<evidence type="ECO:0000256" key="10">
    <source>
        <dbReference type="ARBA" id="ARBA00023316"/>
    </source>
</evidence>
<keyword evidence="14" id="KW-0282">Flagellum</keyword>
<dbReference type="PRINTS" id="PR01002">
    <property type="entry name" value="FLGFLGJ"/>
</dbReference>
<name>A0ABN1LL29_9ALTE</name>
<dbReference type="Gene3D" id="1.10.530.10">
    <property type="match status" value="1"/>
</dbReference>
<organism evidence="14 15">
    <name type="scientific">Aliiglaciecola litoralis</name>
    <dbReference type="NCBI Taxonomy" id="582857"/>
    <lineage>
        <taxon>Bacteria</taxon>
        <taxon>Pseudomonadati</taxon>
        <taxon>Pseudomonadota</taxon>
        <taxon>Gammaproteobacteria</taxon>
        <taxon>Alteromonadales</taxon>
        <taxon>Alteromonadaceae</taxon>
        <taxon>Aliiglaciecola</taxon>
    </lineage>
</organism>
<evidence type="ECO:0000256" key="11">
    <source>
        <dbReference type="ARBA" id="ARBA00030835"/>
    </source>
</evidence>
<sequence length="327" mass="36063">MDIKNNISHQLDMSRNVHDIKGIDNLRRAAQSGDKGALEEAAKQFEAIFMQMMLKSMRKAQDAQADKDSPFNSQQVQFYRDMHDQQLAVDLSTRGGVGIADIIVQQLSPGKDGFMPAAAIRDNANLDNMTRQPSVKFNANDDEATSPKSKLENTSQQSASKQSAFASPTEFVATLLPHAKEFAQKLGIDPEALLAQAAVETGWGRYMIHSGDGQNSHNLFGIKADKRWEGESAAINTLEFDQGIPKQQKAAFRSYDSFTDSLQDYVSFVVDNPRYKQALEKASDPKAYFSALQDAGYATDPQYADKILSVLNSDTFKTALSFGASNR</sequence>
<dbReference type="RefSeq" id="WP_343859809.1">
    <property type="nucleotide sequence ID" value="NZ_BAAAFD010000005.1"/>
</dbReference>
<dbReference type="Pfam" id="PF10135">
    <property type="entry name" value="Rod-binding"/>
    <property type="match status" value="1"/>
</dbReference>
<dbReference type="SMART" id="SM00047">
    <property type="entry name" value="LYZ2"/>
    <property type="match status" value="1"/>
</dbReference>
<evidence type="ECO:0000256" key="7">
    <source>
        <dbReference type="ARBA" id="ARBA00022795"/>
    </source>
</evidence>
<evidence type="ECO:0000256" key="6">
    <source>
        <dbReference type="ARBA" id="ARBA00022764"/>
    </source>
</evidence>
<gene>
    <name evidence="14" type="primary">flgJ</name>
    <name evidence="14" type="ORF">GCM10009114_21710</name>
</gene>
<keyword evidence="8 14" id="KW-0378">Hydrolase</keyword>
<proteinExistence type="inferred from homology"/>
<dbReference type="Pfam" id="PF01832">
    <property type="entry name" value="Glucosaminidase"/>
    <property type="match status" value="1"/>
</dbReference>
<dbReference type="InterPro" id="IPR023346">
    <property type="entry name" value="Lysozyme-like_dom_sf"/>
</dbReference>
<dbReference type="PANTHER" id="PTHR33308:SF9">
    <property type="entry name" value="PEPTIDOGLYCAN HYDROLASE FLGJ"/>
    <property type="match status" value="1"/>
</dbReference>
<comment type="similarity">
    <text evidence="3">In the N-terminal section; belongs to the FlgJ family.</text>
</comment>
<dbReference type="InterPro" id="IPR019301">
    <property type="entry name" value="Flagellar_prot_FlgJ_N"/>
</dbReference>
<feature type="domain" description="Mannosyl-glycoprotein endo-beta-N-acetylglucosamidase-like" evidence="13">
    <location>
        <begin position="156"/>
        <end position="317"/>
    </location>
</feature>
<keyword evidence="14" id="KW-0969">Cilium</keyword>
<comment type="similarity">
    <text evidence="4">In the C-terminal section; belongs to the glycosyl hydrolase 73 family.</text>
</comment>
<dbReference type="InterPro" id="IPR013377">
    <property type="entry name" value="FlgJ"/>
</dbReference>
<dbReference type="Gene3D" id="2.10.70.40">
    <property type="entry name" value="peptidoglycan hydrolase"/>
    <property type="match status" value="1"/>
</dbReference>
<comment type="caution">
    <text evidence="14">The sequence shown here is derived from an EMBL/GenBank/DDBJ whole genome shotgun (WGS) entry which is preliminary data.</text>
</comment>
<dbReference type="EMBL" id="BAAAFD010000005">
    <property type="protein sequence ID" value="GAA0857131.1"/>
    <property type="molecule type" value="Genomic_DNA"/>
</dbReference>
<evidence type="ECO:0000256" key="5">
    <source>
        <dbReference type="ARBA" id="ARBA00013433"/>
    </source>
</evidence>
<evidence type="ECO:0000256" key="8">
    <source>
        <dbReference type="ARBA" id="ARBA00022801"/>
    </source>
</evidence>
<evidence type="ECO:0000256" key="3">
    <source>
        <dbReference type="ARBA" id="ARBA00006880"/>
    </source>
</evidence>
<keyword evidence="6" id="KW-0574">Periplasm</keyword>
<dbReference type="InterPro" id="IPR051056">
    <property type="entry name" value="Glycosyl_Hydrolase_73"/>
</dbReference>
<evidence type="ECO:0000313" key="14">
    <source>
        <dbReference type="EMBL" id="GAA0857131.1"/>
    </source>
</evidence>
<feature type="compositionally biased region" description="Polar residues" evidence="12">
    <location>
        <begin position="125"/>
        <end position="137"/>
    </location>
</feature>
<keyword evidence="7" id="KW-1005">Bacterial flagellum biogenesis</keyword>
<dbReference type="InterPro" id="IPR002901">
    <property type="entry name" value="MGlyc_endo_b_GlcNAc-like_dom"/>
</dbReference>
<keyword evidence="9" id="KW-0326">Glycosidase</keyword>
<dbReference type="PANTHER" id="PTHR33308">
    <property type="entry name" value="PEPTIDOGLYCAN HYDROLASE FLGJ"/>
    <property type="match status" value="1"/>
</dbReference>
<keyword evidence="10" id="KW-0961">Cell wall biogenesis/degradation</keyword>
<evidence type="ECO:0000256" key="1">
    <source>
        <dbReference type="ARBA" id="ARBA00002954"/>
    </source>
</evidence>
<feature type="region of interest" description="Disordered" evidence="12">
    <location>
        <begin position="125"/>
        <end position="163"/>
    </location>
</feature>
<keyword evidence="15" id="KW-1185">Reference proteome</keyword>
<keyword evidence="14" id="KW-0966">Cell projection</keyword>
<evidence type="ECO:0000256" key="9">
    <source>
        <dbReference type="ARBA" id="ARBA00023295"/>
    </source>
</evidence>
<dbReference type="SUPFAM" id="SSF53955">
    <property type="entry name" value="Lysozyme-like"/>
    <property type="match status" value="1"/>
</dbReference>
<reference evidence="14 15" key="1">
    <citation type="journal article" date="2019" name="Int. J. Syst. Evol. Microbiol.">
        <title>The Global Catalogue of Microorganisms (GCM) 10K type strain sequencing project: providing services to taxonomists for standard genome sequencing and annotation.</title>
        <authorList>
            <consortium name="The Broad Institute Genomics Platform"/>
            <consortium name="The Broad Institute Genome Sequencing Center for Infectious Disease"/>
            <person name="Wu L."/>
            <person name="Ma J."/>
        </authorList>
    </citation>
    <scope>NUCLEOTIDE SEQUENCE [LARGE SCALE GENOMIC DNA]</scope>
    <source>
        <strain evidence="14 15">JCM 15896</strain>
    </source>
</reference>
<evidence type="ECO:0000313" key="15">
    <source>
        <dbReference type="Proteomes" id="UP001500359"/>
    </source>
</evidence>
<evidence type="ECO:0000256" key="12">
    <source>
        <dbReference type="SAM" id="MobiDB-lite"/>
    </source>
</evidence>
<evidence type="ECO:0000256" key="4">
    <source>
        <dbReference type="ARBA" id="ARBA00007974"/>
    </source>
</evidence>
<dbReference type="GO" id="GO:0016787">
    <property type="term" value="F:hydrolase activity"/>
    <property type="evidence" value="ECO:0007669"/>
    <property type="project" value="UniProtKB-KW"/>
</dbReference>
<comment type="function">
    <text evidence="1">Flagellum-specific muramidase which hydrolyzes the peptidoglycan layer to assemble the rod structure in the periplasmic space.</text>
</comment>
<accession>A0ABN1LL29</accession>